<feature type="domain" description="CDC20/Fizzy WD40" evidence="10">
    <location>
        <begin position="296"/>
        <end position="585"/>
    </location>
</feature>
<dbReference type="FunFam" id="2.130.10.10:FF:000025">
    <property type="entry name" value="FIZZY-related 2 isoform 1"/>
    <property type="match status" value="1"/>
</dbReference>
<dbReference type="InterPro" id="IPR019775">
    <property type="entry name" value="WD40_repeat_CS"/>
</dbReference>
<feature type="compositionally biased region" description="Low complexity" evidence="9">
    <location>
        <begin position="157"/>
        <end position="174"/>
    </location>
</feature>
<dbReference type="InterPro" id="IPR015943">
    <property type="entry name" value="WD40/YVTN_repeat-like_dom_sf"/>
</dbReference>
<evidence type="ECO:0000256" key="7">
    <source>
        <dbReference type="ARBA" id="ARBA00023306"/>
    </source>
</evidence>
<keyword evidence="4" id="KW-0132">Cell division</keyword>
<evidence type="ECO:0000256" key="9">
    <source>
        <dbReference type="SAM" id="MobiDB-lite"/>
    </source>
</evidence>
<dbReference type="SMART" id="SM00320">
    <property type="entry name" value="WD40"/>
    <property type="match status" value="7"/>
</dbReference>
<feature type="compositionally biased region" description="Low complexity" evidence="9">
    <location>
        <begin position="195"/>
        <end position="229"/>
    </location>
</feature>
<dbReference type="PROSITE" id="PS50082">
    <property type="entry name" value="WD_REPEATS_2"/>
    <property type="match status" value="3"/>
</dbReference>
<dbReference type="CDD" id="cd00200">
    <property type="entry name" value="WD40"/>
    <property type="match status" value="1"/>
</dbReference>
<dbReference type="PROSITE" id="PS00678">
    <property type="entry name" value="WD_REPEATS_1"/>
    <property type="match status" value="1"/>
</dbReference>
<gene>
    <name evidence="11" type="primary">CDH1_1</name>
    <name evidence="11" type="ORF">Cantr_03626</name>
</gene>
<dbReference type="InterPro" id="IPR056150">
    <property type="entry name" value="WD40_CDC20-Fz"/>
</dbReference>
<keyword evidence="7" id="KW-0131">Cell cycle</keyword>
<feature type="region of interest" description="Disordered" evidence="9">
    <location>
        <begin position="195"/>
        <end position="243"/>
    </location>
</feature>
<evidence type="ECO:0000256" key="6">
    <source>
        <dbReference type="ARBA" id="ARBA00022776"/>
    </source>
</evidence>
<dbReference type="GO" id="GO:1905786">
    <property type="term" value="P:positive regulation of anaphase-promoting complex-dependent catabolic process"/>
    <property type="evidence" value="ECO:0007669"/>
    <property type="project" value="TreeGrafter"/>
</dbReference>
<dbReference type="Pfam" id="PF24807">
    <property type="entry name" value="WD40_CDC20-Fz"/>
    <property type="match status" value="1"/>
</dbReference>
<dbReference type="PROSITE" id="PS50294">
    <property type="entry name" value="WD_REPEATS_REGION"/>
    <property type="match status" value="2"/>
</dbReference>
<evidence type="ECO:0000256" key="3">
    <source>
        <dbReference type="ARBA" id="ARBA00022574"/>
    </source>
</evidence>
<protein>
    <submittedName>
        <fullName evidence="11">APC/C activator protein CDH1</fullName>
    </submittedName>
</protein>
<keyword evidence="5" id="KW-0677">Repeat</keyword>
<keyword evidence="3 8" id="KW-0853">WD repeat</keyword>
<dbReference type="Proteomes" id="UP000253472">
    <property type="component" value="Unassembled WGS sequence"/>
</dbReference>
<dbReference type="GO" id="GO:0031145">
    <property type="term" value="P:anaphase-promoting complex-dependent catabolic process"/>
    <property type="evidence" value="ECO:0007669"/>
    <property type="project" value="TreeGrafter"/>
</dbReference>
<evidence type="ECO:0000256" key="5">
    <source>
        <dbReference type="ARBA" id="ARBA00022737"/>
    </source>
</evidence>
<dbReference type="OrthoDB" id="10263272at2759"/>
<sequence length="609" mass="66761">MSLNNTHKPNKTNGNSSSIHSFETPRSPSRSTTRGNPPKLNDVAPAGLQSSPPRRRNNNTIFSDRYIPNRTGVDLQAAFSLSHEEILPDLRNIRNGDNEIEIRREEEANRTFSTVLKAELFGDNVPMATANLSNTTSSTGVINSRPKQIRTTGTGATVSSSMSTPPPRSSNSTSYFPGSAGSSVTAAIVNNNGHASSGSTISSSTTAATNNNNNQSNNNGGAGGSTIANDIDDVTSTPRRKTNLFTYQSPQKSRPISRDLQQELYSLSPVRQDSQKLLLSPQKKPRTISKVPYRVLDAPELSDDFYLNLVDWGQQDVLAVGLGDSVYLWDGATQSVDRLCNLTNKDKVTSLNWIGTGTHLAIGTSKGLVEIWDATRIKCIRTMTGHSLRVSSLAWNEHILSSGSRDRTILNRDVRIEDHYVNKFESHKQEVCGLKWNVEENKLASGGNDNNLFVWDGLNTKPLHQFTDHTAAVKAIAWSPHQRGILASGGGTADKTIKTWNTLTGSLIHDVNTGSQVCNLIWSKNSNELVSTHGYSRNQIIVWKYPTMQQIAQLTGHTYRVLYLSLSPDGETIVTGAGDETLRFWNVFEKNKHSESTASVLLGAFLQLR</sequence>
<organism evidence="11 12">
    <name type="scientific">Candida viswanathii</name>
    <dbReference type="NCBI Taxonomy" id="5486"/>
    <lineage>
        <taxon>Eukaryota</taxon>
        <taxon>Fungi</taxon>
        <taxon>Dikarya</taxon>
        <taxon>Ascomycota</taxon>
        <taxon>Saccharomycotina</taxon>
        <taxon>Pichiomycetes</taxon>
        <taxon>Debaryomycetaceae</taxon>
        <taxon>Candida/Lodderomyces clade</taxon>
        <taxon>Candida</taxon>
    </lineage>
</organism>
<dbReference type="STRING" id="5486.A0A367XLX6"/>
<dbReference type="PANTHER" id="PTHR19918">
    <property type="entry name" value="CELL DIVISION CYCLE 20 CDC20 FIZZY -RELATED"/>
    <property type="match status" value="1"/>
</dbReference>
<evidence type="ECO:0000256" key="1">
    <source>
        <dbReference type="ARBA" id="ARBA00004906"/>
    </source>
</evidence>
<keyword evidence="6" id="KW-0498">Mitosis</keyword>
<dbReference type="GO" id="GO:0051301">
    <property type="term" value="P:cell division"/>
    <property type="evidence" value="ECO:0007669"/>
    <property type="project" value="UniProtKB-KW"/>
</dbReference>
<dbReference type="InterPro" id="IPR036322">
    <property type="entry name" value="WD40_repeat_dom_sf"/>
</dbReference>
<dbReference type="Gene3D" id="2.130.10.10">
    <property type="entry name" value="YVTN repeat-like/Quinoprotein amine dehydrogenase"/>
    <property type="match status" value="1"/>
</dbReference>
<evidence type="ECO:0000256" key="8">
    <source>
        <dbReference type="PROSITE-ProRule" id="PRU00221"/>
    </source>
</evidence>
<evidence type="ECO:0000259" key="10">
    <source>
        <dbReference type="Pfam" id="PF24807"/>
    </source>
</evidence>
<feature type="repeat" description="WD" evidence="8">
    <location>
        <begin position="424"/>
        <end position="456"/>
    </location>
</feature>
<dbReference type="EMBL" id="QLNQ01000030">
    <property type="protein sequence ID" value="RCK54657.1"/>
    <property type="molecule type" value="Genomic_DNA"/>
</dbReference>
<reference evidence="11 12" key="1">
    <citation type="submission" date="2018-06" db="EMBL/GenBank/DDBJ databases">
        <title>Whole genome sequencing of Candida tropicalis (genome annotated by CSBL at Korea University).</title>
        <authorList>
            <person name="Ahn J."/>
        </authorList>
    </citation>
    <scope>NUCLEOTIDE SEQUENCE [LARGE SCALE GENOMIC DNA]</scope>
    <source>
        <strain evidence="11 12">ATCC 20962</strain>
    </source>
</reference>
<dbReference type="InterPro" id="IPR001680">
    <property type="entry name" value="WD40_rpt"/>
</dbReference>
<dbReference type="InterPro" id="IPR033010">
    <property type="entry name" value="Cdc20/Fizzy"/>
</dbReference>
<feature type="repeat" description="WD" evidence="8">
    <location>
        <begin position="554"/>
        <end position="587"/>
    </location>
</feature>
<comment type="pathway">
    <text evidence="1">Protein modification; protein ubiquitination.</text>
</comment>
<evidence type="ECO:0000256" key="4">
    <source>
        <dbReference type="ARBA" id="ARBA00022618"/>
    </source>
</evidence>
<dbReference type="GO" id="GO:1990757">
    <property type="term" value="F:ubiquitin ligase activator activity"/>
    <property type="evidence" value="ECO:0007669"/>
    <property type="project" value="TreeGrafter"/>
</dbReference>
<accession>A0A367XLX6</accession>
<dbReference type="PANTHER" id="PTHR19918:SF1">
    <property type="entry name" value="FIZZY-RELATED PROTEIN HOMOLOG"/>
    <property type="match status" value="1"/>
</dbReference>
<feature type="repeat" description="WD" evidence="8">
    <location>
        <begin position="341"/>
        <end position="382"/>
    </location>
</feature>
<keyword evidence="12" id="KW-1185">Reference proteome</keyword>
<dbReference type="SUPFAM" id="SSF50978">
    <property type="entry name" value="WD40 repeat-like"/>
    <property type="match status" value="1"/>
</dbReference>
<dbReference type="GO" id="GO:0005680">
    <property type="term" value="C:anaphase-promoting complex"/>
    <property type="evidence" value="ECO:0007669"/>
    <property type="project" value="TreeGrafter"/>
</dbReference>
<feature type="compositionally biased region" description="Polar residues" evidence="9">
    <location>
        <begin position="1"/>
        <end position="35"/>
    </location>
</feature>
<feature type="compositionally biased region" description="Polar residues" evidence="9">
    <location>
        <begin position="48"/>
        <end position="62"/>
    </location>
</feature>
<dbReference type="AlphaFoldDB" id="A0A367XLX6"/>
<evidence type="ECO:0000256" key="2">
    <source>
        <dbReference type="ARBA" id="ARBA00006445"/>
    </source>
</evidence>
<feature type="region of interest" description="Disordered" evidence="9">
    <location>
        <begin position="135"/>
        <end position="179"/>
    </location>
</feature>
<name>A0A367XLX6_9ASCO</name>
<dbReference type="GO" id="GO:0010997">
    <property type="term" value="F:anaphase-promoting complex binding"/>
    <property type="evidence" value="ECO:0007669"/>
    <property type="project" value="InterPro"/>
</dbReference>
<evidence type="ECO:0000313" key="12">
    <source>
        <dbReference type="Proteomes" id="UP000253472"/>
    </source>
</evidence>
<evidence type="ECO:0000313" key="11">
    <source>
        <dbReference type="EMBL" id="RCK54657.1"/>
    </source>
</evidence>
<feature type="region of interest" description="Disordered" evidence="9">
    <location>
        <begin position="1"/>
        <end position="63"/>
    </location>
</feature>
<comment type="similarity">
    <text evidence="2">Belongs to the WD repeat CDC20/Fizzy family.</text>
</comment>
<proteinExistence type="inferred from homology"/>
<feature type="compositionally biased region" description="Polar residues" evidence="9">
    <location>
        <begin position="140"/>
        <end position="156"/>
    </location>
</feature>
<comment type="caution">
    <text evidence="11">The sequence shown here is derived from an EMBL/GenBank/DDBJ whole genome shotgun (WGS) entry which is preliminary data.</text>
</comment>